<dbReference type="EMBL" id="BMAV01022867">
    <property type="protein sequence ID" value="GFY78207.1"/>
    <property type="molecule type" value="Genomic_DNA"/>
</dbReference>
<accession>A0A8X6YUN3</accession>
<dbReference type="Proteomes" id="UP000886998">
    <property type="component" value="Unassembled WGS sequence"/>
</dbReference>
<reference evidence="1" key="1">
    <citation type="submission" date="2020-08" db="EMBL/GenBank/DDBJ databases">
        <title>Multicomponent nature underlies the extraordinary mechanical properties of spider dragline silk.</title>
        <authorList>
            <person name="Kono N."/>
            <person name="Nakamura H."/>
            <person name="Mori M."/>
            <person name="Yoshida Y."/>
            <person name="Ohtoshi R."/>
            <person name="Malay A.D."/>
            <person name="Moran D.A.P."/>
            <person name="Tomita M."/>
            <person name="Numata K."/>
            <person name="Arakawa K."/>
        </authorList>
    </citation>
    <scope>NUCLEOTIDE SEQUENCE</scope>
</reference>
<organism evidence="1 2">
    <name type="scientific">Trichonephila inaurata madagascariensis</name>
    <dbReference type="NCBI Taxonomy" id="2747483"/>
    <lineage>
        <taxon>Eukaryota</taxon>
        <taxon>Metazoa</taxon>
        <taxon>Ecdysozoa</taxon>
        <taxon>Arthropoda</taxon>
        <taxon>Chelicerata</taxon>
        <taxon>Arachnida</taxon>
        <taxon>Araneae</taxon>
        <taxon>Araneomorphae</taxon>
        <taxon>Entelegynae</taxon>
        <taxon>Araneoidea</taxon>
        <taxon>Nephilidae</taxon>
        <taxon>Trichonephila</taxon>
        <taxon>Trichonephila inaurata</taxon>
    </lineage>
</organism>
<protein>
    <submittedName>
        <fullName evidence="1">Uncharacterized protein</fullName>
    </submittedName>
</protein>
<dbReference type="AlphaFoldDB" id="A0A8X6YUN3"/>
<evidence type="ECO:0000313" key="2">
    <source>
        <dbReference type="Proteomes" id="UP000886998"/>
    </source>
</evidence>
<keyword evidence="2" id="KW-1185">Reference proteome</keyword>
<comment type="caution">
    <text evidence="1">The sequence shown here is derived from an EMBL/GenBank/DDBJ whole genome shotgun (WGS) entry which is preliminary data.</text>
</comment>
<evidence type="ECO:0000313" key="1">
    <source>
        <dbReference type="EMBL" id="GFY78207.1"/>
    </source>
</evidence>
<proteinExistence type="predicted"/>
<gene>
    <name evidence="1" type="ORF">TNIN_122191</name>
</gene>
<sequence>MRVRELSPPTNSLLTLSKQLINRYELKKLLLIHTTFVIIFEVWREVQSDDHKQNGDDDNGSADGHHYAGRFAPFLLDFSKFEPGLYILLPLPMPSSIPAIA</sequence>
<name>A0A8X6YUN3_9ARAC</name>